<sequence length="131" mass="14320">MEQATTTAMAQLAVNIIKLIPIFDSNPGDLEEWLTAAAQAGAHLEAIDQSSIGHPDLGLWGPFLEAVTRSSSGLRHRDYQEPHLRYKEAKRKIRGLPASCQAVSGKTTENEAGRQNLRVTSLTELIRPSVC</sequence>
<protein>
    <submittedName>
        <fullName evidence="1">Uncharacterized protein</fullName>
    </submittedName>
</protein>
<accession>A0ABD0YIT3</accession>
<keyword evidence="2" id="KW-1185">Reference proteome</keyword>
<dbReference type="AlphaFoldDB" id="A0ABD0YIT3"/>
<evidence type="ECO:0000313" key="2">
    <source>
        <dbReference type="Proteomes" id="UP001558652"/>
    </source>
</evidence>
<dbReference type="EMBL" id="JBFDAA010000006">
    <property type="protein sequence ID" value="KAL1131195.1"/>
    <property type="molecule type" value="Genomic_DNA"/>
</dbReference>
<dbReference type="Proteomes" id="UP001558652">
    <property type="component" value="Unassembled WGS sequence"/>
</dbReference>
<evidence type="ECO:0000313" key="1">
    <source>
        <dbReference type="EMBL" id="KAL1131195.1"/>
    </source>
</evidence>
<gene>
    <name evidence="1" type="ORF">AAG570_010813</name>
</gene>
<proteinExistence type="predicted"/>
<name>A0ABD0YIT3_9HEMI</name>
<reference evidence="1 2" key="1">
    <citation type="submission" date="2024-07" db="EMBL/GenBank/DDBJ databases">
        <title>Chromosome-level genome assembly of the water stick insect Ranatra chinensis (Heteroptera: Nepidae).</title>
        <authorList>
            <person name="Liu X."/>
        </authorList>
    </citation>
    <scope>NUCLEOTIDE SEQUENCE [LARGE SCALE GENOMIC DNA]</scope>
    <source>
        <strain evidence="1">Cailab_2021Rc</strain>
        <tissue evidence="1">Muscle</tissue>
    </source>
</reference>
<organism evidence="1 2">
    <name type="scientific">Ranatra chinensis</name>
    <dbReference type="NCBI Taxonomy" id="642074"/>
    <lineage>
        <taxon>Eukaryota</taxon>
        <taxon>Metazoa</taxon>
        <taxon>Ecdysozoa</taxon>
        <taxon>Arthropoda</taxon>
        <taxon>Hexapoda</taxon>
        <taxon>Insecta</taxon>
        <taxon>Pterygota</taxon>
        <taxon>Neoptera</taxon>
        <taxon>Paraneoptera</taxon>
        <taxon>Hemiptera</taxon>
        <taxon>Heteroptera</taxon>
        <taxon>Panheteroptera</taxon>
        <taxon>Nepomorpha</taxon>
        <taxon>Nepidae</taxon>
        <taxon>Ranatrinae</taxon>
        <taxon>Ranatra</taxon>
    </lineage>
</organism>
<comment type="caution">
    <text evidence="1">The sequence shown here is derived from an EMBL/GenBank/DDBJ whole genome shotgun (WGS) entry which is preliminary data.</text>
</comment>